<reference evidence="5" key="1">
    <citation type="journal article" date="2020" name="Stud. Mycol.">
        <title>101 Dothideomycetes genomes: a test case for predicting lifestyles and emergence of pathogens.</title>
        <authorList>
            <person name="Haridas S."/>
            <person name="Albert R."/>
            <person name="Binder M."/>
            <person name="Bloem J."/>
            <person name="Labutti K."/>
            <person name="Salamov A."/>
            <person name="Andreopoulos B."/>
            <person name="Baker S."/>
            <person name="Barry K."/>
            <person name="Bills G."/>
            <person name="Bluhm B."/>
            <person name="Cannon C."/>
            <person name="Castanera R."/>
            <person name="Culley D."/>
            <person name="Daum C."/>
            <person name="Ezra D."/>
            <person name="Gonzalez J."/>
            <person name="Henrissat B."/>
            <person name="Kuo A."/>
            <person name="Liang C."/>
            <person name="Lipzen A."/>
            <person name="Lutzoni F."/>
            <person name="Magnuson J."/>
            <person name="Mondo S."/>
            <person name="Nolan M."/>
            <person name="Ohm R."/>
            <person name="Pangilinan J."/>
            <person name="Park H.-J."/>
            <person name="Ramirez L."/>
            <person name="Alfaro M."/>
            <person name="Sun H."/>
            <person name="Tritt A."/>
            <person name="Yoshinaga Y."/>
            <person name="Zwiers L.-H."/>
            <person name="Turgeon B."/>
            <person name="Goodwin S."/>
            <person name="Spatafora J."/>
            <person name="Crous P."/>
            <person name="Grigoriev I."/>
        </authorList>
    </citation>
    <scope>NUCLEOTIDE SEQUENCE</scope>
    <source>
        <strain evidence="5">CBS 122368</strain>
    </source>
</reference>
<gene>
    <name evidence="5" type="ORF">BU26DRAFT_124320</name>
</gene>
<dbReference type="InterPro" id="IPR056884">
    <property type="entry name" value="NPHP3-like_N"/>
</dbReference>
<dbReference type="InterPro" id="IPR002110">
    <property type="entry name" value="Ankyrin_rpt"/>
</dbReference>
<feature type="repeat" description="ANK" evidence="2">
    <location>
        <begin position="1183"/>
        <end position="1217"/>
    </location>
</feature>
<dbReference type="SUPFAM" id="SSF53474">
    <property type="entry name" value="alpha/beta-Hydrolases"/>
    <property type="match status" value="1"/>
</dbReference>
<proteinExistence type="predicted"/>
<dbReference type="Pfam" id="PF24883">
    <property type="entry name" value="NPHP3_N"/>
    <property type="match status" value="1"/>
</dbReference>
<dbReference type="PROSITE" id="PS50297">
    <property type="entry name" value="ANK_REP_REGION"/>
    <property type="match status" value="2"/>
</dbReference>
<dbReference type="InterPro" id="IPR036770">
    <property type="entry name" value="Ankyrin_rpt-contain_sf"/>
</dbReference>
<name>A0A6A6HY82_9PLEO</name>
<sequence length="1250" mass="141507">MTVHSAVKSLNIAKTGFTEVYRPKDREPVVEIILVHGLQGDPYHTWACQLSKNEQKKESKRKSEEKKSRGLVYGTFTQLGLSKPWPNTAWMDKEEVKKSSKPTKDTEDSQASEVYWPLDLLPSECPRARISVYGYDTKIAGYERVNKDHIYQIGKNFLYQLPLHRLDGLPIIFIAHSLGGIVVKEALVLSSDSREEDLHSIVSSTAAVVFMGTPHRGSKDWASVGERGRKLASALLMNNNPSLLDTLGLKNGELFRTGDKFAEVWDTSNFTVKTYQEGRAFTGAGIGHLGDKVVSDESSLLFNLKERAESLDADHRGMCRFSGPNDDNWRKVGPQLKHYYEKIVGLQVMQLDTLESQQEPEDDPLDSLANHARSKFGVDFLELLASLSYDSMGDAEHEITMPLDETCQWIFRLPKFNSWIDSCRGSDQPKILYLTGKLGSGKSTLMRHVVTTLKHQSKTPIRNVVAFFFASSKDAVLNRTSSDVSRSLLSQLFRIPSFREDALKFMDKYGSKLLLPHEKRWHPGELHEAVMDLFRQPRTDEVIIFVDAVDECMDADKLVRFLQDMLSVAHARNSKRTLKICLSWQGSPPLTDEESERICIEDHNQDDIALYVHRRLHAGSLLSQDHYCFLQNSIIEKASGVFLWVILVVDLIQKHLHDGRDFQFLKALMDETPGGLKGLYRDILVRFTEKADPITTSTMIGVLQWVLFSARLLTIDEWHHVLAFIQNPFLQSIKEWEVSETFTESDDLLIQRIKRVCRGFVDVKHRQVPIDPSATPSEVGSLGVGAGSFESRQYIQVIHPSVRTFFLKENGFALLNPNITNPRAAGHLHILDVCIRYCFLEEMKRAFWVGPARAEKRKSQVDASKKGIWRIRSMIPSLQSRKARILQRTPSRAMSLGSSASSSAPSLYSDDTQPGQLAGKSSQANWKAFADETDSRNVGYSRDLMMKYVRGLEDPLQPASAPADIVSREVLRDTSSSRSTSSHEQAVYNPPALWYYSRNMLVHHAAAADQEGAHPGSPLDFLLSQDWKTWAATREDMQKDATLVYFAAQWNLESWLLYLLDEKSLDETVKGGLHSYPIVVAARMGCIEAFRCLFLRNFSNLLVTDPYGWTALHHAVLSRNNCIIDWLRKPHLSRQALRVIRRTINHKDRCGYTTLHLAALAAPGDVISDLVKLGADVHCVDKEGNTPLHFACSRDESDLSVCELLVNAGCDRIQRNNDGNFAFELALQWDHWDLVWYLSMIPWSSNSWPR</sequence>
<keyword evidence="1" id="KW-0677">Repeat</keyword>
<dbReference type="Proteomes" id="UP000800094">
    <property type="component" value="Unassembled WGS sequence"/>
</dbReference>
<evidence type="ECO:0000313" key="5">
    <source>
        <dbReference type="EMBL" id="KAF2243006.1"/>
    </source>
</evidence>
<feature type="compositionally biased region" description="Low complexity" evidence="3">
    <location>
        <begin position="891"/>
        <end position="909"/>
    </location>
</feature>
<dbReference type="SUPFAM" id="SSF48403">
    <property type="entry name" value="Ankyrin repeat"/>
    <property type="match status" value="1"/>
</dbReference>
<keyword evidence="6" id="KW-1185">Reference proteome</keyword>
<evidence type="ECO:0000313" key="6">
    <source>
        <dbReference type="Proteomes" id="UP000800094"/>
    </source>
</evidence>
<dbReference type="InterPro" id="IPR029058">
    <property type="entry name" value="AB_hydrolase_fold"/>
</dbReference>
<dbReference type="PROSITE" id="PS50088">
    <property type="entry name" value="ANK_REPEAT"/>
    <property type="match status" value="2"/>
</dbReference>
<evidence type="ECO:0000256" key="1">
    <source>
        <dbReference type="ARBA" id="ARBA00022737"/>
    </source>
</evidence>
<dbReference type="RefSeq" id="XP_033678010.1">
    <property type="nucleotide sequence ID" value="XM_033819558.1"/>
</dbReference>
<organism evidence="5 6">
    <name type="scientific">Trematosphaeria pertusa</name>
    <dbReference type="NCBI Taxonomy" id="390896"/>
    <lineage>
        <taxon>Eukaryota</taxon>
        <taxon>Fungi</taxon>
        <taxon>Dikarya</taxon>
        <taxon>Ascomycota</taxon>
        <taxon>Pezizomycotina</taxon>
        <taxon>Dothideomycetes</taxon>
        <taxon>Pleosporomycetidae</taxon>
        <taxon>Pleosporales</taxon>
        <taxon>Massarineae</taxon>
        <taxon>Trematosphaeriaceae</taxon>
        <taxon>Trematosphaeria</taxon>
    </lineage>
</organism>
<keyword evidence="2" id="KW-0040">ANK repeat</keyword>
<protein>
    <recommendedName>
        <fullName evidence="4">NACHT domain-containing protein</fullName>
    </recommendedName>
</protein>
<evidence type="ECO:0000256" key="2">
    <source>
        <dbReference type="PROSITE-ProRule" id="PRU00023"/>
    </source>
</evidence>
<dbReference type="PANTHER" id="PTHR10039">
    <property type="entry name" value="AMELOGENIN"/>
    <property type="match status" value="1"/>
</dbReference>
<feature type="repeat" description="ANK" evidence="2">
    <location>
        <begin position="1150"/>
        <end position="1182"/>
    </location>
</feature>
<dbReference type="Gene3D" id="3.40.50.300">
    <property type="entry name" value="P-loop containing nucleotide triphosphate hydrolases"/>
    <property type="match status" value="1"/>
</dbReference>
<dbReference type="GeneID" id="54572888"/>
<feature type="region of interest" description="Disordered" evidence="3">
    <location>
        <begin position="882"/>
        <end position="920"/>
    </location>
</feature>
<dbReference type="Gene3D" id="1.25.40.20">
    <property type="entry name" value="Ankyrin repeat-containing domain"/>
    <property type="match status" value="1"/>
</dbReference>
<dbReference type="OrthoDB" id="427518at2759"/>
<dbReference type="SUPFAM" id="SSF52540">
    <property type="entry name" value="P-loop containing nucleoside triphosphate hydrolases"/>
    <property type="match status" value="1"/>
</dbReference>
<feature type="domain" description="NACHT" evidence="4">
    <location>
        <begin position="430"/>
        <end position="551"/>
    </location>
</feature>
<dbReference type="InterPro" id="IPR027417">
    <property type="entry name" value="P-loop_NTPase"/>
</dbReference>
<dbReference type="Pfam" id="PF12796">
    <property type="entry name" value="Ank_2"/>
    <property type="match status" value="1"/>
</dbReference>
<feature type="compositionally biased region" description="Polar residues" evidence="3">
    <location>
        <begin position="910"/>
        <end position="920"/>
    </location>
</feature>
<evidence type="ECO:0000259" key="4">
    <source>
        <dbReference type="PROSITE" id="PS50837"/>
    </source>
</evidence>
<accession>A0A6A6HY82</accession>
<dbReference type="InterPro" id="IPR007111">
    <property type="entry name" value="NACHT_NTPase"/>
</dbReference>
<dbReference type="PROSITE" id="PS50837">
    <property type="entry name" value="NACHT"/>
    <property type="match status" value="1"/>
</dbReference>
<evidence type="ECO:0000256" key="3">
    <source>
        <dbReference type="SAM" id="MobiDB-lite"/>
    </source>
</evidence>
<dbReference type="AlphaFoldDB" id="A0A6A6HY82"/>
<dbReference type="EMBL" id="ML987206">
    <property type="protein sequence ID" value="KAF2243006.1"/>
    <property type="molecule type" value="Genomic_DNA"/>
</dbReference>
<dbReference type="Gene3D" id="3.40.50.1820">
    <property type="entry name" value="alpha/beta hydrolase"/>
    <property type="match status" value="1"/>
</dbReference>
<dbReference type="PANTHER" id="PTHR10039:SF5">
    <property type="entry name" value="NACHT DOMAIN-CONTAINING PROTEIN"/>
    <property type="match status" value="1"/>
</dbReference>
<dbReference type="SMART" id="SM00248">
    <property type="entry name" value="ANK"/>
    <property type="match status" value="3"/>
</dbReference>